<dbReference type="InterPro" id="IPR003582">
    <property type="entry name" value="ShKT_dom"/>
</dbReference>
<dbReference type="WBParaSite" id="BXY_0673200.1">
    <property type="protein sequence ID" value="BXY_0673200.1"/>
    <property type="gene ID" value="BXY_0673200"/>
</dbReference>
<dbReference type="PANTHER" id="PTHR21724">
    <property type="entry name" value="SHKT DOMAIN-CONTAINING PROTEIN"/>
    <property type="match status" value="1"/>
</dbReference>
<dbReference type="SMART" id="SM00254">
    <property type="entry name" value="ShKT"/>
    <property type="match status" value="2"/>
</dbReference>
<evidence type="ECO:0000259" key="3">
    <source>
        <dbReference type="PROSITE" id="PS51670"/>
    </source>
</evidence>
<evidence type="ECO:0000313" key="4">
    <source>
        <dbReference type="Proteomes" id="UP000095284"/>
    </source>
</evidence>
<feature type="region of interest" description="Disordered" evidence="2">
    <location>
        <begin position="82"/>
        <end position="104"/>
    </location>
</feature>
<dbReference type="Gene3D" id="1.10.10.1940">
    <property type="match status" value="2"/>
</dbReference>
<dbReference type="Proteomes" id="UP000095284">
    <property type="component" value="Unplaced"/>
</dbReference>
<dbReference type="Pfam" id="PF01549">
    <property type="entry name" value="ShK"/>
    <property type="match status" value="2"/>
</dbReference>
<name>A0A1I7S157_BURXY</name>
<feature type="domain" description="ShKT" evidence="3">
    <location>
        <begin position="108"/>
        <end position="145"/>
    </location>
</feature>
<comment type="caution">
    <text evidence="1">Lacks conserved residue(s) required for the propagation of feature annotation.</text>
</comment>
<protein>
    <submittedName>
        <fullName evidence="5">ShKT domain-containing protein</fullName>
    </submittedName>
</protein>
<sequence length="145" mass="15573">MSVTFVIVNRNVSYLAPMCISVLEMMSQKIILKSFPPCANGAVDTTTDCQRPDVKVLCNRKEYIKILKEECPQTCGLCDSTIPSQDQDGDNDNGGGDSDNEGGGDASCVDNDPNCPTFVENGFCNLGFYSDETKKATCGKSCGLC</sequence>
<evidence type="ECO:0000256" key="2">
    <source>
        <dbReference type="SAM" id="MobiDB-lite"/>
    </source>
</evidence>
<dbReference type="PROSITE" id="PS51670">
    <property type="entry name" value="SHKT"/>
    <property type="match status" value="1"/>
</dbReference>
<accession>A0A1I7S157</accession>
<dbReference type="PANTHER" id="PTHR21724:SF108">
    <property type="entry name" value="SHKT DOMAIN-CONTAINING PROTEIN"/>
    <property type="match status" value="1"/>
</dbReference>
<organism evidence="4 5">
    <name type="scientific">Bursaphelenchus xylophilus</name>
    <name type="common">Pinewood nematode worm</name>
    <name type="synonym">Aphelenchoides xylophilus</name>
    <dbReference type="NCBI Taxonomy" id="6326"/>
    <lineage>
        <taxon>Eukaryota</taxon>
        <taxon>Metazoa</taxon>
        <taxon>Ecdysozoa</taxon>
        <taxon>Nematoda</taxon>
        <taxon>Chromadorea</taxon>
        <taxon>Rhabditida</taxon>
        <taxon>Tylenchina</taxon>
        <taxon>Tylenchomorpha</taxon>
        <taxon>Aphelenchoidea</taxon>
        <taxon>Aphelenchoididae</taxon>
        <taxon>Bursaphelenchus</taxon>
    </lineage>
</organism>
<evidence type="ECO:0000313" key="5">
    <source>
        <dbReference type="WBParaSite" id="BXY_0673200.1"/>
    </source>
</evidence>
<proteinExistence type="predicted"/>
<dbReference type="AlphaFoldDB" id="A0A1I7S157"/>
<feature type="compositionally biased region" description="Gly residues" evidence="2">
    <location>
        <begin position="92"/>
        <end position="104"/>
    </location>
</feature>
<reference evidence="5" key="1">
    <citation type="submission" date="2016-11" db="UniProtKB">
        <authorList>
            <consortium name="WormBaseParasite"/>
        </authorList>
    </citation>
    <scope>IDENTIFICATION</scope>
</reference>
<evidence type="ECO:0000256" key="1">
    <source>
        <dbReference type="PROSITE-ProRule" id="PRU01005"/>
    </source>
</evidence>